<feature type="domain" description="Damage-control phosphatase ARMT1-like metal-binding" evidence="1">
    <location>
        <begin position="4"/>
        <end position="287"/>
    </location>
</feature>
<proteinExistence type="predicted"/>
<dbReference type="Pfam" id="PF01937">
    <property type="entry name" value="ARMT1-like_dom"/>
    <property type="match status" value="1"/>
</dbReference>
<dbReference type="Gene3D" id="1.10.285.20">
    <property type="entry name" value="Uncharacterised protein PF01937, DUF89, domain 2"/>
    <property type="match status" value="1"/>
</dbReference>
<sequence length="294" mass="32908">MKIKPECATCIVRQVVDAAKEVSDDDKEQFRIIKSCLNIIAEMYGSEAVAAWMGTTVHRHLKKVSKNPDPYKRLKDTANEIALNYLEKLKDELNLCDKNDNALDRLICKIKLSIAGNVIDFGPYSTDMDITKKIEETLNGELRINHSKELLNDLNDANKILYICDNAGEVVFDKILIEELKNYCEVVVSVKGAPILNDATLEDAKVAGIDKIAKVITSGNDAIGVRLEESSEEFLKEFKDADIIIAKGMGNFESLTEYDIEQPIYYIFKAKCLPIAEIIGVDVGDNILLKNKKM</sequence>
<dbReference type="eggNOG" id="arCOG04410">
    <property type="taxonomic scope" value="Archaea"/>
</dbReference>
<dbReference type="Gene3D" id="1.10.8.380">
    <property type="entry name" value="Uncharacterised protein PF01937, DUF89, domain 1"/>
    <property type="match status" value="1"/>
</dbReference>
<accession>F8AKE8</accession>
<dbReference type="SUPFAM" id="SSF111321">
    <property type="entry name" value="AF1104-like"/>
    <property type="match status" value="1"/>
</dbReference>
<protein>
    <recommendedName>
        <fullName evidence="1">Damage-control phosphatase ARMT1-like metal-binding domain-containing protein</fullName>
    </recommendedName>
</protein>
<evidence type="ECO:0000259" key="1">
    <source>
        <dbReference type="Pfam" id="PF01937"/>
    </source>
</evidence>
<evidence type="ECO:0000313" key="3">
    <source>
        <dbReference type="Proteomes" id="UP000009296"/>
    </source>
</evidence>
<dbReference type="Proteomes" id="UP000009296">
    <property type="component" value="Chromosome"/>
</dbReference>
<organism evidence="2 3">
    <name type="scientific">Methanothermococcus okinawensis (strain DSM 14208 / JCM 11175 / IH1)</name>
    <dbReference type="NCBI Taxonomy" id="647113"/>
    <lineage>
        <taxon>Archaea</taxon>
        <taxon>Methanobacteriati</taxon>
        <taxon>Methanobacteriota</taxon>
        <taxon>Methanomada group</taxon>
        <taxon>Methanococci</taxon>
        <taxon>Methanococcales</taxon>
        <taxon>Methanococcaceae</taxon>
        <taxon>Methanothermococcus</taxon>
    </lineage>
</organism>
<reference evidence="2" key="1">
    <citation type="submission" date="2011-05" db="EMBL/GenBank/DDBJ databases">
        <title>Complete sequence of chromosome of Methanothermococcus okinawensis IH1.</title>
        <authorList>
            <consortium name="US DOE Joint Genome Institute"/>
            <person name="Lucas S."/>
            <person name="Han J."/>
            <person name="Lapidus A."/>
            <person name="Cheng J.-F."/>
            <person name="Goodwin L."/>
            <person name="Pitluck S."/>
            <person name="Peters L."/>
            <person name="Mikhailova N."/>
            <person name="Held B."/>
            <person name="Han C."/>
            <person name="Tapia R."/>
            <person name="Land M."/>
            <person name="Hauser L."/>
            <person name="Kyrpides N."/>
            <person name="Ivanova N."/>
            <person name="Pagani I."/>
            <person name="Sieprawska-Lupa M."/>
            <person name="Takai K."/>
            <person name="Miyazaki J."/>
            <person name="Whitman W."/>
            <person name="Woyke T."/>
        </authorList>
    </citation>
    <scope>NUCLEOTIDE SEQUENCE</scope>
    <source>
        <strain evidence="2">IH1</strain>
    </source>
</reference>
<dbReference type="RefSeq" id="WP_013866534.1">
    <property type="nucleotide sequence ID" value="NC_015636.1"/>
</dbReference>
<keyword evidence="3" id="KW-1185">Reference proteome</keyword>
<dbReference type="InterPro" id="IPR002791">
    <property type="entry name" value="ARMT1-like_metal-bd"/>
</dbReference>
<dbReference type="InterPro" id="IPR036075">
    <property type="entry name" value="ARMT-1-like_metal-bd_sf"/>
</dbReference>
<dbReference type="PIRSF" id="PIRSF006593">
    <property type="entry name" value="UCP006593"/>
    <property type="match status" value="1"/>
</dbReference>
<dbReference type="Gene3D" id="3.40.50.10880">
    <property type="entry name" value="Uncharacterised protein PF01937, DUF89, domain 3"/>
    <property type="match status" value="1"/>
</dbReference>
<dbReference type="KEGG" id="mok:Metok_0359"/>
<gene>
    <name evidence="2" type="ordered locus">Metok_0359</name>
</gene>
<dbReference type="InterPro" id="IPR014444">
    <property type="entry name" value="PH1575-like"/>
</dbReference>
<evidence type="ECO:0000313" key="2">
    <source>
        <dbReference type="EMBL" id="AEH06348.1"/>
    </source>
</evidence>
<name>F8AKE8_METOI</name>
<dbReference type="EMBL" id="CP002792">
    <property type="protein sequence ID" value="AEH06348.1"/>
    <property type="molecule type" value="Genomic_DNA"/>
</dbReference>
<dbReference type="AlphaFoldDB" id="F8AKE8"/>
<dbReference type="HOGENOM" id="CLU_071520_1_0_2"/>
<dbReference type="GeneID" id="10772481"/>
<dbReference type="STRING" id="647113.Metok_0359"/>
<dbReference type="OrthoDB" id="359165at2157"/>